<gene>
    <name evidence="3" type="ORF">CPELLU_LOCUS17162</name>
</gene>
<dbReference type="AlphaFoldDB" id="A0A9N9JTV5"/>
<dbReference type="Proteomes" id="UP000789759">
    <property type="component" value="Unassembled WGS sequence"/>
</dbReference>
<feature type="region of interest" description="Disordered" evidence="2">
    <location>
        <begin position="1"/>
        <end position="29"/>
    </location>
</feature>
<comment type="caution">
    <text evidence="3">The sequence shown here is derived from an EMBL/GenBank/DDBJ whole genome shotgun (WGS) entry which is preliminary data.</text>
</comment>
<evidence type="ECO:0000256" key="2">
    <source>
        <dbReference type="SAM" id="MobiDB-lite"/>
    </source>
</evidence>
<organism evidence="3 4">
    <name type="scientific">Cetraspora pellucida</name>
    <dbReference type="NCBI Taxonomy" id="1433469"/>
    <lineage>
        <taxon>Eukaryota</taxon>
        <taxon>Fungi</taxon>
        <taxon>Fungi incertae sedis</taxon>
        <taxon>Mucoromycota</taxon>
        <taxon>Glomeromycotina</taxon>
        <taxon>Glomeromycetes</taxon>
        <taxon>Diversisporales</taxon>
        <taxon>Gigasporaceae</taxon>
        <taxon>Cetraspora</taxon>
    </lineage>
</organism>
<feature type="non-terminal residue" evidence="3">
    <location>
        <position position="262"/>
    </location>
</feature>
<feature type="coiled-coil region" evidence="1">
    <location>
        <begin position="185"/>
        <end position="258"/>
    </location>
</feature>
<proteinExistence type="predicted"/>
<accession>A0A9N9JTV5</accession>
<reference evidence="3" key="1">
    <citation type="submission" date="2021-06" db="EMBL/GenBank/DDBJ databases">
        <authorList>
            <person name="Kallberg Y."/>
            <person name="Tangrot J."/>
            <person name="Rosling A."/>
        </authorList>
    </citation>
    <scope>NUCLEOTIDE SEQUENCE</scope>
    <source>
        <strain evidence="3">FL966</strain>
    </source>
</reference>
<evidence type="ECO:0000256" key="1">
    <source>
        <dbReference type="SAM" id="Coils"/>
    </source>
</evidence>
<dbReference type="OrthoDB" id="10581668at2759"/>
<keyword evidence="1" id="KW-0175">Coiled coil</keyword>
<evidence type="ECO:0000313" key="3">
    <source>
        <dbReference type="EMBL" id="CAG8793380.1"/>
    </source>
</evidence>
<feature type="coiled-coil region" evidence="1">
    <location>
        <begin position="93"/>
        <end position="156"/>
    </location>
</feature>
<keyword evidence="4" id="KW-1185">Reference proteome</keyword>
<dbReference type="EMBL" id="CAJVQA010027984">
    <property type="protein sequence ID" value="CAG8793380.1"/>
    <property type="molecule type" value="Genomic_DNA"/>
</dbReference>
<protein>
    <submittedName>
        <fullName evidence="3">6007_t:CDS:1</fullName>
    </submittedName>
</protein>
<name>A0A9N9JTV5_9GLOM</name>
<sequence length="262" mass="30197">KGNEQKTPKGQRGKKSSPSKNLTRQHERDYQKLVERRKEAGQKLTGLNKLIFDKIEAKTGEFQSSIGYSIFQHTSGSILGLLPFGGIVTENMKTAQIDELKKLLEKTVELQKEYQKKLQTAEQAQESKLNELLAQAKNDKERLEAYESEVLRLTLASQHKDEEHFRQLKEKERILKLSSAKTHEISEKNAKIDELQANGEILRRQKAALEINLKGEQLSHQSTKTVKDLKITHLEDYLENETKKNQEKDRLLEEKRQQLLAA</sequence>
<evidence type="ECO:0000313" key="4">
    <source>
        <dbReference type="Proteomes" id="UP000789759"/>
    </source>
</evidence>